<dbReference type="OrthoDB" id="6781756at2759"/>
<sequence>MPKCRRPLSKTRKRNLISKRKREYHRAKRVERIQKDEVLWKTKMLPLLKEFYLKFMLPEIVDSKVNRGLRIGDCANDKEGSLLDQPLACLLE</sequence>
<comment type="caution">
    <text evidence="2">The sequence shown here is derived from an EMBL/GenBank/DDBJ whole genome shotgun (WGS) entry which is preliminary data.</text>
</comment>
<gene>
    <name evidence="2" type="ORF">ILUMI_09868</name>
</gene>
<dbReference type="Proteomes" id="UP000801492">
    <property type="component" value="Unassembled WGS sequence"/>
</dbReference>
<keyword evidence="3" id="KW-1185">Reference proteome</keyword>
<proteinExistence type="predicted"/>
<dbReference type="AlphaFoldDB" id="A0A8K0D895"/>
<accession>A0A8K0D895</accession>
<protein>
    <submittedName>
        <fullName evidence="2">Uncharacterized protein</fullName>
    </submittedName>
</protein>
<reference evidence="2" key="1">
    <citation type="submission" date="2019-08" db="EMBL/GenBank/DDBJ databases">
        <title>The genome of the North American firefly Photinus pyralis.</title>
        <authorList>
            <consortium name="Photinus pyralis genome working group"/>
            <person name="Fallon T.R."/>
            <person name="Sander Lower S.E."/>
            <person name="Weng J.-K."/>
        </authorList>
    </citation>
    <scope>NUCLEOTIDE SEQUENCE</scope>
    <source>
        <strain evidence="2">TRF0915ILg1</strain>
        <tissue evidence="2">Whole body</tissue>
    </source>
</reference>
<evidence type="ECO:0000313" key="3">
    <source>
        <dbReference type="Proteomes" id="UP000801492"/>
    </source>
</evidence>
<name>A0A8K0D895_IGNLU</name>
<organism evidence="2 3">
    <name type="scientific">Ignelater luminosus</name>
    <name type="common">Cucubano</name>
    <name type="synonym">Pyrophorus luminosus</name>
    <dbReference type="NCBI Taxonomy" id="2038154"/>
    <lineage>
        <taxon>Eukaryota</taxon>
        <taxon>Metazoa</taxon>
        <taxon>Ecdysozoa</taxon>
        <taxon>Arthropoda</taxon>
        <taxon>Hexapoda</taxon>
        <taxon>Insecta</taxon>
        <taxon>Pterygota</taxon>
        <taxon>Neoptera</taxon>
        <taxon>Endopterygota</taxon>
        <taxon>Coleoptera</taxon>
        <taxon>Polyphaga</taxon>
        <taxon>Elateriformia</taxon>
        <taxon>Elateroidea</taxon>
        <taxon>Elateridae</taxon>
        <taxon>Agrypninae</taxon>
        <taxon>Pyrophorini</taxon>
        <taxon>Ignelater</taxon>
    </lineage>
</organism>
<feature type="region of interest" description="Disordered" evidence="1">
    <location>
        <begin position="1"/>
        <end position="23"/>
    </location>
</feature>
<evidence type="ECO:0000313" key="2">
    <source>
        <dbReference type="EMBL" id="KAF2896305.1"/>
    </source>
</evidence>
<dbReference type="EMBL" id="VTPC01005183">
    <property type="protein sequence ID" value="KAF2896305.1"/>
    <property type="molecule type" value="Genomic_DNA"/>
</dbReference>
<evidence type="ECO:0000256" key="1">
    <source>
        <dbReference type="SAM" id="MobiDB-lite"/>
    </source>
</evidence>